<dbReference type="InterPro" id="IPR029063">
    <property type="entry name" value="SAM-dependent_MTases_sf"/>
</dbReference>
<keyword evidence="3" id="KW-0949">S-adenosyl-L-methionine</keyword>
<keyword evidence="4" id="KW-0694">RNA-binding</keyword>
<name>A0A1W1BMI8_9ZZZZ</name>
<dbReference type="Pfam" id="PF00398">
    <property type="entry name" value="RrnaAD"/>
    <property type="match status" value="1"/>
</dbReference>
<dbReference type="EMBL" id="FPHC01000035">
    <property type="protein sequence ID" value="SFV54691.1"/>
    <property type="molecule type" value="Genomic_DNA"/>
</dbReference>
<evidence type="ECO:0000313" key="6">
    <source>
        <dbReference type="EMBL" id="SFV54691.1"/>
    </source>
</evidence>
<sequence length="228" mass="26205">MRSVTAFEVDKRLCEHLRDTLSESLDSKRLKLECGDVLERWEEKSLLDESYHLVANLPYYIATNIILKAMRDPNCHSILVMVQREVAVKFSATTKQKEFSALSVLAESVGKATLCFEVEPEAFVPAPKVTSAVLLIEKERTKDDARFEALLRIAFAQPRKKLSKNLSVFFGKDRISTLFNDFGLDQNIRPHEAETTIYHRIYNELKDIIDGQQPEQSKKSKRRTKTKL</sequence>
<accession>A0A1W1BMI8</accession>
<keyword evidence="2 6" id="KW-0808">Transferase</keyword>
<evidence type="ECO:0000256" key="2">
    <source>
        <dbReference type="ARBA" id="ARBA00022679"/>
    </source>
</evidence>
<dbReference type="SMART" id="SM00650">
    <property type="entry name" value="rADc"/>
    <property type="match status" value="1"/>
</dbReference>
<evidence type="ECO:0000256" key="3">
    <source>
        <dbReference type="ARBA" id="ARBA00022691"/>
    </source>
</evidence>
<gene>
    <name evidence="6" type="ORF">MNB_SV-6-719</name>
</gene>
<feature type="domain" description="Ribosomal RNA adenine methylase transferase N-terminal" evidence="5">
    <location>
        <begin position="2"/>
        <end position="140"/>
    </location>
</feature>
<dbReference type="PANTHER" id="PTHR11727:SF7">
    <property type="entry name" value="DIMETHYLADENOSINE TRANSFERASE-RELATED"/>
    <property type="match status" value="1"/>
</dbReference>
<dbReference type="GO" id="GO:0003723">
    <property type="term" value="F:RNA binding"/>
    <property type="evidence" value="ECO:0007669"/>
    <property type="project" value="UniProtKB-KW"/>
</dbReference>
<dbReference type="Gene3D" id="3.40.50.150">
    <property type="entry name" value="Vaccinia Virus protein VP39"/>
    <property type="match status" value="1"/>
</dbReference>
<keyword evidence="1 6" id="KW-0489">Methyltransferase</keyword>
<protein>
    <submittedName>
        <fullName evidence="6">SSU rRNA (Adenine(1518)-N(6)/adenine(1519)-N(6))-dimethyltransferase</fullName>
        <ecNumber evidence="6">2.1.1.182</ecNumber>
    </submittedName>
</protein>
<evidence type="ECO:0000256" key="4">
    <source>
        <dbReference type="ARBA" id="ARBA00022884"/>
    </source>
</evidence>
<dbReference type="GO" id="GO:0052908">
    <property type="term" value="F:16S rRNA (adenine(1518)-N(6)/adenine(1519)-N(6))-dimethyltransferase activity"/>
    <property type="evidence" value="ECO:0007669"/>
    <property type="project" value="UniProtKB-EC"/>
</dbReference>
<dbReference type="SUPFAM" id="SSF53335">
    <property type="entry name" value="S-adenosyl-L-methionine-dependent methyltransferases"/>
    <property type="match status" value="1"/>
</dbReference>
<dbReference type="InterPro" id="IPR001737">
    <property type="entry name" value="KsgA/Erm"/>
</dbReference>
<dbReference type="GO" id="GO:0005829">
    <property type="term" value="C:cytosol"/>
    <property type="evidence" value="ECO:0007669"/>
    <property type="project" value="TreeGrafter"/>
</dbReference>
<dbReference type="Gene3D" id="1.10.8.100">
    <property type="entry name" value="Ribosomal RNA adenine dimethylase-like, domain 2"/>
    <property type="match status" value="1"/>
</dbReference>
<dbReference type="InterPro" id="IPR020598">
    <property type="entry name" value="rRNA_Ade_methylase_Trfase_N"/>
</dbReference>
<organism evidence="6">
    <name type="scientific">hydrothermal vent metagenome</name>
    <dbReference type="NCBI Taxonomy" id="652676"/>
    <lineage>
        <taxon>unclassified sequences</taxon>
        <taxon>metagenomes</taxon>
        <taxon>ecological metagenomes</taxon>
    </lineage>
</organism>
<dbReference type="PROSITE" id="PS51689">
    <property type="entry name" value="SAM_RNA_A_N6_MT"/>
    <property type="match status" value="1"/>
</dbReference>
<evidence type="ECO:0000256" key="1">
    <source>
        <dbReference type="ARBA" id="ARBA00022603"/>
    </source>
</evidence>
<dbReference type="InterPro" id="IPR023165">
    <property type="entry name" value="rRNA_Ade_diMease-like_C"/>
</dbReference>
<evidence type="ECO:0000259" key="5">
    <source>
        <dbReference type="SMART" id="SM00650"/>
    </source>
</evidence>
<dbReference type="EC" id="2.1.1.182" evidence="6"/>
<dbReference type="AlphaFoldDB" id="A0A1W1BMI8"/>
<reference evidence="6" key="1">
    <citation type="submission" date="2016-10" db="EMBL/GenBank/DDBJ databases">
        <authorList>
            <person name="de Groot N.N."/>
        </authorList>
    </citation>
    <scope>NUCLEOTIDE SEQUENCE</scope>
</reference>
<proteinExistence type="predicted"/>
<dbReference type="PANTHER" id="PTHR11727">
    <property type="entry name" value="DIMETHYLADENOSINE TRANSFERASE"/>
    <property type="match status" value="1"/>
</dbReference>